<keyword evidence="2" id="KW-1185">Reference proteome</keyword>
<name>A0AAW5R5S6_9HYPH</name>
<keyword evidence="1" id="KW-0378">Hydrolase</keyword>
<sequence length="340" mass="37951">MSSRFHPVLVNEPFSDPGLYVELMFEKRAILFDLGDLGALSPRKLLRVSDVFVSHMHMDHFCGFERLLRVVLGRKSALRLYGPPGFVDAVGHKLAAYTWNLVDNYDTDLTLSITEIANGGDRRTVDFRCRARFRPENERFDVAPDGRLLAESGFSVRAAVLDHGIPCLAFALEERAHVNVWKNRIEDRGLRVGPWLRDLKEAILRDDPDDTPIRARWRADDGIVERTVPLGTLRGDAATVTAGARIVYVVDAAPNAANIARILDLATDATVLFIESAFLDADTDRARERHHLTARIAGDIAARAGAQRLVTFHYSPRYEGRGDELAAEAEAAFRKPRQGL</sequence>
<dbReference type="InterPro" id="IPR036866">
    <property type="entry name" value="RibonucZ/Hydroxyglut_hydro"/>
</dbReference>
<dbReference type="NCBIfam" id="NF002558">
    <property type="entry name" value="PRK02126.1"/>
    <property type="match status" value="1"/>
</dbReference>
<dbReference type="Gene3D" id="3.60.15.10">
    <property type="entry name" value="Ribonuclease Z/Hydroxyacylglutathione hydrolase-like"/>
    <property type="match status" value="1"/>
</dbReference>
<dbReference type="AlphaFoldDB" id="A0AAW5R5S6"/>
<evidence type="ECO:0000313" key="2">
    <source>
        <dbReference type="Proteomes" id="UP001320898"/>
    </source>
</evidence>
<gene>
    <name evidence="1" type="ORF">MUB46_23085</name>
</gene>
<accession>A0AAW5R5S6</accession>
<dbReference type="RefSeq" id="WP_261618338.1">
    <property type="nucleotide sequence ID" value="NZ_JALIDZ010000014.1"/>
</dbReference>
<comment type="caution">
    <text evidence="1">The sequence shown here is derived from an EMBL/GenBank/DDBJ whole genome shotgun (WGS) entry which is preliminary data.</text>
</comment>
<dbReference type="PANTHER" id="PTHR46018">
    <property type="entry name" value="ZINC PHOSPHODIESTERASE ELAC PROTEIN 1"/>
    <property type="match status" value="1"/>
</dbReference>
<dbReference type="Proteomes" id="UP001320898">
    <property type="component" value="Unassembled WGS sequence"/>
</dbReference>
<proteinExistence type="predicted"/>
<dbReference type="EMBL" id="JALIDZ010000014">
    <property type="protein sequence ID" value="MCT8974752.1"/>
    <property type="molecule type" value="Genomic_DNA"/>
</dbReference>
<dbReference type="EC" id="3.1.26.11" evidence="1"/>
<reference evidence="1 2" key="1">
    <citation type="submission" date="2022-04" db="EMBL/GenBank/DDBJ databases">
        <authorList>
            <person name="Ye Y.-Q."/>
            <person name="Du Z.-J."/>
        </authorList>
    </citation>
    <scope>NUCLEOTIDE SEQUENCE [LARGE SCALE GENOMIC DNA]</scope>
    <source>
        <strain evidence="1 2">A6E488</strain>
    </source>
</reference>
<protein>
    <submittedName>
        <fullName evidence="1">Ribonuclease Z</fullName>
        <ecNumber evidence="1">3.1.26.11</ecNumber>
    </submittedName>
</protein>
<organism evidence="1 2">
    <name type="scientific">Microbaculum marinisediminis</name>
    <dbReference type="NCBI Taxonomy" id="2931392"/>
    <lineage>
        <taxon>Bacteria</taxon>
        <taxon>Pseudomonadati</taxon>
        <taxon>Pseudomonadota</taxon>
        <taxon>Alphaproteobacteria</taxon>
        <taxon>Hyphomicrobiales</taxon>
        <taxon>Tepidamorphaceae</taxon>
        <taxon>Microbaculum</taxon>
    </lineage>
</organism>
<dbReference type="GO" id="GO:0042781">
    <property type="term" value="F:3'-tRNA processing endoribonuclease activity"/>
    <property type="evidence" value="ECO:0007669"/>
    <property type="project" value="UniProtKB-EC"/>
</dbReference>
<dbReference type="SUPFAM" id="SSF56281">
    <property type="entry name" value="Metallo-hydrolase/oxidoreductase"/>
    <property type="match status" value="1"/>
</dbReference>
<evidence type="ECO:0000313" key="1">
    <source>
        <dbReference type="EMBL" id="MCT8974752.1"/>
    </source>
</evidence>
<dbReference type="PANTHER" id="PTHR46018:SF7">
    <property type="entry name" value="RIBONUCLEASE Z"/>
    <property type="match status" value="1"/>
</dbReference>